<gene>
    <name evidence="1" type="ORF">ENR64_26735</name>
</gene>
<evidence type="ECO:0000313" key="1">
    <source>
        <dbReference type="EMBL" id="HFN01278.1"/>
    </source>
</evidence>
<protein>
    <submittedName>
        <fullName evidence="1">Uncharacterized protein</fullName>
    </submittedName>
</protein>
<proteinExistence type="predicted"/>
<dbReference type="AlphaFoldDB" id="A0A7C3PTR2"/>
<name>A0A7C3PTR2_9CYAN</name>
<accession>A0A7C3PTR2</accession>
<reference evidence="1" key="1">
    <citation type="journal article" date="2020" name="mSystems">
        <title>Genome- and Community-Level Interaction Insights into Carbon Utilization and Element Cycling Functions of Hydrothermarchaeota in Hydrothermal Sediment.</title>
        <authorList>
            <person name="Zhou Z."/>
            <person name="Liu Y."/>
            <person name="Xu W."/>
            <person name="Pan J."/>
            <person name="Luo Z.H."/>
            <person name="Li M."/>
        </authorList>
    </citation>
    <scope>NUCLEOTIDE SEQUENCE [LARGE SCALE GENOMIC DNA]</scope>
    <source>
        <strain evidence="1">SpSt-418</strain>
    </source>
</reference>
<dbReference type="EMBL" id="DSRU01000393">
    <property type="protein sequence ID" value="HFN01278.1"/>
    <property type="molecule type" value="Genomic_DNA"/>
</dbReference>
<comment type="caution">
    <text evidence="1">The sequence shown here is derived from an EMBL/GenBank/DDBJ whole genome shotgun (WGS) entry which is preliminary data.</text>
</comment>
<sequence length="71" mass="8036">MQNVFTEELLISGYTYIEKADLIEPPASTQQVAAIAQPFAPLSHEIAMVWEPEFRKVNTVPSQVPQFIFLD</sequence>
<organism evidence="1">
    <name type="scientific">Oscillatoriales cyanobacterium SpSt-418</name>
    <dbReference type="NCBI Taxonomy" id="2282169"/>
    <lineage>
        <taxon>Bacteria</taxon>
        <taxon>Bacillati</taxon>
        <taxon>Cyanobacteriota</taxon>
        <taxon>Cyanophyceae</taxon>
        <taxon>Oscillatoriophycideae</taxon>
        <taxon>Oscillatoriales</taxon>
    </lineage>
</organism>